<dbReference type="EMBL" id="CAUYUJ010014718">
    <property type="protein sequence ID" value="CAK0845157.1"/>
    <property type="molecule type" value="Genomic_DNA"/>
</dbReference>
<sequence length="1631" mass="178749">RQILIDFFDDENGFRWHMRLLVLATPNPGQWIACTPDLSIQLLDVTVHRVIPLSRNAEFPRRVRGEVYAFDPIGAEVLLQIRREAKELLAVHGLTGAADAQPQGGRWLIADTPHPGFGNPLPPAAFARPESVIIREDSGSAYLDEVWVAIQRVADEDVDDWRLQKAAGAGRDRGLLGGERIGGAPVLSLSAAAKISKRTPRPGWPFRGSSSAPELAMALAAAGVVFVTHHADWRTKSGVSGSLGVRRTHRWICGGLDHAITYDQLDYVSCAAVEHLTRRLFEVEAAVRRSPKAPDFSNLEGIFAAPAAEDGRAQPPEFARRASTLRRDEAQIMKLERLWNEEVDISRKTAKDGKGRDKVGKAGKSADSADAWGPSAPGRPGQRGRINGDTCPINAICLVAPLVASIGQLGFRMRFADYRTIQGHCHGDPFPLPLNSEVLARGGHAGPATRSRVRCLRETIWSLNALDAPSRALRAHQPTSGRRLSEAQRSIILRLSRRIENHGDRPDVLPPVAYADLIKSHDLYSGQPMNLKPHDPALLKVLHRNRQPQDLRGCLSAEGRRHLDQADDLIFRSEAELDAQQDRELIQPATQHWDPALKRNRRARIDFSGCKPSGWSVSDLSDQALAAEGVDPSSANIHAAGLDLKDGFYQFADDYIADWFGFAFPEMASEFGDPLVYLLSDGSFVKVSGDTRIYAVFRGLMTGRSRSLFFCQDLLAQSQGLLSTGCADGDRLVHERRPAPRVAPGRPLVQPYVDNANVIGLTFGDAQGALRGAQQAPDFLGIDYHDLVEPTQLHTTVAVVFDCVERRLRHTPARARRLHLGLEHLLIARRSTGRALRAVHGHLVNHFMILRPALAVLDEGYLFIAQHLDDYAPFGGPLLDELRVANALALFADVDPAAPWPRAAFCSDASGGDGHSQHGRHALHETACSDSEVMQAVRFRERWRFKMEEEESVAPWAPREAIRVWSADPLATSDLVAAGIAAPASRPSAVDRRLPRVRTVLVQGFVPALDDGLVVRSRWRMIARGAFRYPATIHAKEARTQLLGLARASRDPRMHGPRVGSLDDDMAALLSFEKGRARDRALLQLCRVSAARQIGCEIQWKLRYIETKRNPADEDSRAAELGHVHPDHPQRGCRRALEAVESANEGRAAAPRGPPGRSRRLAPCGPAAGLSDGQAAARAARIGAFARRRPARPRGQPAPPPTSASGVPAGLSRAPPVALPPAEQPRHRAPSSTRQAFCELSAGTGRLTAAIRDVRLHCTPHFEIGNAGSKLFNWDHLAGFIKASGGTWAMLHYCQYGGTYEKPTYIVSSLPEITTLERVCPRDHGHEILQGKVTISSQSGATRSDWKTSLAGAYPPELCRRWAHLLASCAPRGARCGDASDPISDRWETELAANYPGAGIQLQRPRPSCPRGSPPEWPAPAPQWGSNQPYLKHQRAQPWTVQTHQEAHRKFSTWATSQRLRLMSMDDLDAAMVKYFDHMYFQGLSIFHARSAVHGTTFVKDYPRRAPTTMYRTKDALAGWFKAGPDRVRDPFQGEGSVLIADNLAEKGNEGVDAAGALLVSYDGYIRPSNTLSITGRDVSQRQAGSNPSYPNPVLTLAPQADDRGQKPAPTMKSGDHDCTIVFGDEASKKA</sequence>
<dbReference type="Proteomes" id="UP001189429">
    <property type="component" value="Unassembled WGS sequence"/>
</dbReference>
<evidence type="ECO:0000313" key="2">
    <source>
        <dbReference type="EMBL" id="CAK0845157.1"/>
    </source>
</evidence>
<accession>A0ABN9TGY7</accession>
<evidence type="ECO:0000313" key="3">
    <source>
        <dbReference type="Proteomes" id="UP001189429"/>
    </source>
</evidence>
<organism evidence="2 3">
    <name type="scientific">Prorocentrum cordatum</name>
    <dbReference type="NCBI Taxonomy" id="2364126"/>
    <lineage>
        <taxon>Eukaryota</taxon>
        <taxon>Sar</taxon>
        <taxon>Alveolata</taxon>
        <taxon>Dinophyceae</taxon>
        <taxon>Prorocentrales</taxon>
        <taxon>Prorocentraceae</taxon>
        <taxon>Prorocentrum</taxon>
    </lineage>
</organism>
<feature type="region of interest" description="Disordered" evidence="1">
    <location>
        <begin position="1579"/>
        <end position="1631"/>
    </location>
</feature>
<feature type="region of interest" description="Disordered" evidence="1">
    <location>
        <begin position="1139"/>
        <end position="1234"/>
    </location>
</feature>
<feature type="compositionally biased region" description="Basic and acidic residues" evidence="1">
    <location>
        <begin position="349"/>
        <end position="360"/>
    </location>
</feature>
<protein>
    <recommendedName>
        <fullName evidence="4">RNA-directed RNA polymerase</fullName>
    </recommendedName>
</protein>
<reference evidence="2" key="1">
    <citation type="submission" date="2023-10" db="EMBL/GenBank/DDBJ databases">
        <authorList>
            <person name="Chen Y."/>
            <person name="Shah S."/>
            <person name="Dougan E. K."/>
            <person name="Thang M."/>
            <person name="Chan C."/>
        </authorList>
    </citation>
    <scope>NUCLEOTIDE SEQUENCE [LARGE SCALE GENOMIC DNA]</scope>
</reference>
<feature type="compositionally biased region" description="Low complexity" evidence="1">
    <location>
        <begin position="1161"/>
        <end position="1185"/>
    </location>
</feature>
<gene>
    <name evidence="2" type="ORF">PCOR1329_LOCUS39036</name>
</gene>
<comment type="caution">
    <text evidence="2">The sequence shown here is derived from an EMBL/GenBank/DDBJ whole genome shotgun (WGS) entry which is preliminary data.</text>
</comment>
<evidence type="ECO:0000256" key="1">
    <source>
        <dbReference type="SAM" id="MobiDB-lite"/>
    </source>
</evidence>
<keyword evidence="3" id="KW-1185">Reference proteome</keyword>
<feature type="region of interest" description="Disordered" evidence="1">
    <location>
        <begin position="1399"/>
        <end position="1433"/>
    </location>
</feature>
<name>A0ABN9TGY7_9DINO</name>
<feature type="region of interest" description="Disordered" evidence="1">
    <location>
        <begin position="349"/>
        <end position="384"/>
    </location>
</feature>
<feature type="non-terminal residue" evidence="2">
    <location>
        <position position="1"/>
    </location>
</feature>
<evidence type="ECO:0008006" key="4">
    <source>
        <dbReference type="Google" id="ProtNLM"/>
    </source>
</evidence>
<feature type="compositionally biased region" description="Pro residues" evidence="1">
    <location>
        <begin position="1412"/>
        <end position="1421"/>
    </location>
</feature>
<feature type="non-terminal residue" evidence="2">
    <location>
        <position position="1631"/>
    </location>
</feature>
<proteinExistence type="predicted"/>